<evidence type="ECO:0000313" key="3">
    <source>
        <dbReference type="Proteomes" id="UP000324222"/>
    </source>
</evidence>
<evidence type="ECO:0000256" key="1">
    <source>
        <dbReference type="SAM" id="MobiDB-lite"/>
    </source>
</evidence>
<sequence length="68" mass="8641">MAYDHYFHGKENRVWKEYERRRKEVKRKVRKRTYYKDSSRFFSRSDNNAFPGTPFRPRPRSHFRVDRL</sequence>
<evidence type="ECO:0000313" key="2">
    <source>
        <dbReference type="EMBL" id="MPC88995.1"/>
    </source>
</evidence>
<organism evidence="2 3">
    <name type="scientific">Portunus trituberculatus</name>
    <name type="common">Swimming crab</name>
    <name type="synonym">Neptunus trituberculatus</name>
    <dbReference type="NCBI Taxonomy" id="210409"/>
    <lineage>
        <taxon>Eukaryota</taxon>
        <taxon>Metazoa</taxon>
        <taxon>Ecdysozoa</taxon>
        <taxon>Arthropoda</taxon>
        <taxon>Crustacea</taxon>
        <taxon>Multicrustacea</taxon>
        <taxon>Malacostraca</taxon>
        <taxon>Eumalacostraca</taxon>
        <taxon>Eucarida</taxon>
        <taxon>Decapoda</taxon>
        <taxon>Pleocyemata</taxon>
        <taxon>Brachyura</taxon>
        <taxon>Eubrachyura</taxon>
        <taxon>Portunoidea</taxon>
        <taxon>Portunidae</taxon>
        <taxon>Portuninae</taxon>
        <taxon>Portunus</taxon>
    </lineage>
</organism>
<name>A0A5B7J2M7_PORTR</name>
<accession>A0A5B7J2M7</accession>
<keyword evidence="3" id="KW-1185">Reference proteome</keyword>
<comment type="caution">
    <text evidence="2">The sequence shown here is derived from an EMBL/GenBank/DDBJ whole genome shotgun (WGS) entry which is preliminary data.</text>
</comment>
<reference evidence="2 3" key="1">
    <citation type="submission" date="2019-05" db="EMBL/GenBank/DDBJ databases">
        <title>Another draft genome of Portunus trituberculatus and its Hox gene families provides insights of decapod evolution.</title>
        <authorList>
            <person name="Jeong J.-H."/>
            <person name="Song I."/>
            <person name="Kim S."/>
            <person name="Choi T."/>
            <person name="Kim D."/>
            <person name="Ryu S."/>
            <person name="Kim W."/>
        </authorList>
    </citation>
    <scope>NUCLEOTIDE SEQUENCE [LARGE SCALE GENOMIC DNA]</scope>
    <source>
        <tissue evidence="2">Muscle</tissue>
    </source>
</reference>
<feature type="region of interest" description="Disordered" evidence="1">
    <location>
        <begin position="42"/>
        <end position="68"/>
    </location>
</feature>
<gene>
    <name evidence="2" type="ORF">E2C01_083923</name>
</gene>
<proteinExistence type="predicted"/>
<protein>
    <submittedName>
        <fullName evidence="2">Uncharacterized protein</fullName>
    </submittedName>
</protein>
<dbReference type="AlphaFoldDB" id="A0A5B7J2M7"/>
<dbReference type="Proteomes" id="UP000324222">
    <property type="component" value="Unassembled WGS sequence"/>
</dbReference>
<dbReference type="EMBL" id="VSRR010079597">
    <property type="protein sequence ID" value="MPC88995.1"/>
    <property type="molecule type" value="Genomic_DNA"/>
</dbReference>